<dbReference type="CDD" id="cd21631">
    <property type="entry name" value="RHH_CopG_NikR-like"/>
    <property type="match status" value="1"/>
</dbReference>
<dbReference type="EMBL" id="MAYW01000066">
    <property type="protein sequence ID" value="ODS32355.1"/>
    <property type="molecule type" value="Genomic_DNA"/>
</dbReference>
<evidence type="ECO:0000313" key="2">
    <source>
        <dbReference type="EMBL" id="ODS32355.1"/>
    </source>
</evidence>
<gene>
    <name evidence="2" type="ORF">SCARUB_02506</name>
</gene>
<accession>A0A1E3X9M7</accession>
<comment type="caution">
    <text evidence="2">The sequence shown here is derived from an EMBL/GenBank/DDBJ whole genome shotgun (WGS) entry which is preliminary data.</text>
</comment>
<reference evidence="2 3" key="1">
    <citation type="submission" date="2016-07" db="EMBL/GenBank/DDBJ databases">
        <title>Draft genome of Scalindua rubra, obtained from a brine-seawater interface in the Red Sea, sheds light on salt adaptation in anammox bacteria.</title>
        <authorList>
            <person name="Speth D.R."/>
            <person name="Lagkouvardos I."/>
            <person name="Wang Y."/>
            <person name="Qian P.-Y."/>
            <person name="Dutilh B.E."/>
            <person name="Jetten M.S."/>
        </authorList>
    </citation>
    <scope>NUCLEOTIDE SEQUENCE [LARGE SCALE GENOMIC DNA]</scope>
    <source>
        <strain evidence="2">BSI-1</strain>
    </source>
</reference>
<sequence length="89" mass="10518">MPMSLRLDKELEKKITQISKRLNVNKTEIIRRSLNKYLSEIAEIDKNLSHFIYRKLEKSIPGSAHGRLSINHSSEVLKRIKKNKNKYKK</sequence>
<dbReference type="Proteomes" id="UP000094056">
    <property type="component" value="Unassembled WGS sequence"/>
</dbReference>
<dbReference type="GO" id="GO:0006355">
    <property type="term" value="P:regulation of DNA-templated transcription"/>
    <property type="evidence" value="ECO:0007669"/>
    <property type="project" value="InterPro"/>
</dbReference>
<dbReference type="AlphaFoldDB" id="A0A1E3X9M7"/>
<dbReference type="SUPFAM" id="SSF47598">
    <property type="entry name" value="Ribbon-helix-helix"/>
    <property type="match status" value="1"/>
</dbReference>
<proteinExistence type="predicted"/>
<name>A0A1E3X9M7_9BACT</name>
<protein>
    <submittedName>
        <fullName evidence="2">Ribbon-helix-helix protein, copG family</fullName>
    </submittedName>
</protein>
<evidence type="ECO:0000313" key="3">
    <source>
        <dbReference type="Proteomes" id="UP000094056"/>
    </source>
</evidence>
<dbReference type="InterPro" id="IPR010985">
    <property type="entry name" value="Ribbon_hlx_hlx"/>
</dbReference>
<feature type="domain" description="Ribbon-helix-helix protein CopG" evidence="1">
    <location>
        <begin position="4"/>
        <end position="38"/>
    </location>
</feature>
<organism evidence="2 3">
    <name type="scientific">Candidatus Scalindua rubra</name>
    <dbReference type="NCBI Taxonomy" id="1872076"/>
    <lineage>
        <taxon>Bacteria</taxon>
        <taxon>Pseudomonadati</taxon>
        <taxon>Planctomycetota</taxon>
        <taxon>Candidatus Brocadiia</taxon>
        <taxon>Candidatus Brocadiales</taxon>
        <taxon>Candidatus Scalinduaceae</taxon>
        <taxon>Candidatus Scalindua</taxon>
    </lineage>
</organism>
<dbReference type="Pfam" id="PF01402">
    <property type="entry name" value="RHH_1"/>
    <property type="match status" value="1"/>
</dbReference>
<dbReference type="InterPro" id="IPR002145">
    <property type="entry name" value="CopG"/>
</dbReference>
<evidence type="ECO:0000259" key="1">
    <source>
        <dbReference type="Pfam" id="PF01402"/>
    </source>
</evidence>